<dbReference type="Proteomes" id="UP000198618">
    <property type="component" value="Unassembled WGS sequence"/>
</dbReference>
<organism evidence="2 3">
    <name type="scientific">Oceanobacillus limi</name>
    <dbReference type="NCBI Taxonomy" id="930131"/>
    <lineage>
        <taxon>Bacteria</taxon>
        <taxon>Bacillati</taxon>
        <taxon>Bacillota</taxon>
        <taxon>Bacilli</taxon>
        <taxon>Bacillales</taxon>
        <taxon>Bacillaceae</taxon>
        <taxon>Oceanobacillus</taxon>
    </lineage>
</organism>
<dbReference type="STRING" id="930131.SAMN05216389_10868"/>
<evidence type="ECO:0008006" key="4">
    <source>
        <dbReference type="Google" id="ProtNLM"/>
    </source>
</evidence>
<dbReference type="AlphaFoldDB" id="A0A1I0DA48"/>
<dbReference type="InterPro" id="IPR011990">
    <property type="entry name" value="TPR-like_helical_dom_sf"/>
</dbReference>
<evidence type="ECO:0000313" key="3">
    <source>
        <dbReference type="Proteomes" id="UP000198618"/>
    </source>
</evidence>
<gene>
    <name evidence="2" type="ORF">SAMN05216389_10868</name>
</gene>
<keyword evidence="1" id="KW-1133">Transmembrane helix</keyword>
<sequence>MLHCPYCGSGVKEKEIYCITCGKELPEDLDLRSNIKKKFNKLWFVPIIAIVVFLIGISVLNLVLQNQASEAKNLYEQGEKLLSDNEFEESYDLFKQATLKKSNFTQAESALNFVGEAMKVKNAIKQANSQLDKENFQEALSLLNDAENSLKNYNGSAVSELVDEIVFYRNEIKVAQLQSILAENPTIDELKILLWEADAIQQDQADQIVTDIRNQIIDFTFSKASEHLSNKQFTDAQTIVEDGLKYAPNSEKLSSLKTTIEKEKASFEVTQQQRIEQAISAEAEERELNETDAIELLSVEVERDQQGNVVVKGEVKSVASDPVHSVLVDYSLTTDNDSEFLSNEVYVYPDTLYPEESGKFEFTHYEVSEDIELIDIEVNTVKWYLNY</sequence>
<accession>A0A1I0DA48</accession>
<evidence type="ECO:0000256" key="1">
    <source>
        <dbReference type="SAM" id="Phobius"/>
    </source>
</evidence>
<name>A0A1I0DA48_9BACI</name>
<keyword evidence="1" id="KW-0812">Transmembrane</keyword>
<protein>
    <recommendedName>
        <fullName evidence="4">Zinc-ribbon domain-containing protein</fullName>
    </recommendedName>
</protein>
<proteinExistence type="predicted"/>
<keyword evidence="1" id="KW-0472">Membrane</keyword>
<dbReference type="SUPFAM" id="SSF48452">
    <property type="entry name" value="TPR-like"/>
    <property type="match status" value="1"/>
</dbReference>
<keyword evidence="3" id="KW-1185">Reference proteome</keyword>
<evidence type="ECO:0000313" key="2">
    <source>
        <dbReference type="EMBL" id="SET28553.1"/>
    </source>
</evidence>
<reference evidence="2 3" key="1">
    <citation type="submission" date="2016-10" db="EMBL/GenBank/DDBJ databases">
        <authorList>
            <person name="de Groot N.N."/>
        </authorList>
    </citation>
    <scope>NUCLEOTIDE SEQUENCE [LARGE SCALE GENOMIC DNA]</scope>
    <source>
        <strain evidence="2 3">IBRC-M 10780</strain>
    </source>
</reference>
<dbReference type="OrthoDB" id="1822804at2"/>
<dbReference type="EMBL" id="FOHE01000008">
    <property type="protein sequence ID" value="SET28553.1"/>
    <property type="molecule type" value="Genomic_DNA"/>
</dbReference>
<dbReference type="Gene3D" id="1.25.40.10">
    <property type="entry name" value="Tetratricopeptide repeat domain"/>
    <property type="match status" value="1"/>
</dbReference>
<feature type="transmembrane region" description="Helical" evidence="1">
    <location>
        <begin position="42"/>
        <end position="64"/>
    </location>
</feature>